<protein>
    <recommendedName>
        <fullName evidence="3">Protein kinase domain-containing protein</fullName>
    </recommendedName>
</protein>
<dbReference type="AlphaFoldDB" id="A0A8S1U1W6"/>
<feature type="region of interest" description="Disordered" evidence="2">
    <location>
        <begin position="499"/>
        <end position="521"/>
    </location>
</feature>
<sequence length="704" mass="82526">MGVQQSNINENIPFLSNMKMIMDKGNFQIYENDKNQKFDYKEFKSTQNSFQNELEVAREIQNQNFTGMAKIEDIIVQTCEKWFTKYFTLCILIEHPKYSLKEYKQKNDKTLSNQQITELLVSITQAQHILGVKKQYLSLDNIFTNDGNIWKLRPFFESESSYYNLIRFKSQNIVNFQLDGFPAPEEFFGYICDTDRVQVFNLGMIILELITKQKSNDIYKEYKVDETLLQQRIQSMLKLKSQFCGNFIDIIIEMLDTDSVRRPNFEQLLKKLKSPSSQIVYLQTKINFVKEIPKLNLLDSINLFEDSTLNKYDEAKLSKALQQAKIEISDYIMKTRQELQNIKNAQTKLDKNGQKYHGQIVNNLYEGKGHLFSKSGDLIYEGEFSKGYFHGWGVEYHQNSIQLEKSYNFEVCQDIMEYFKKYEGCYQFGKKSGVGRLILTNGEIFCGEFRNDQINGFGEFQNKSNNIIIGIWNNGLIKSNSGLKNDLISFRSDEFQNQTEQLQNQIQSNQQQNQGDQKVDKPEKQFNGISKLESCRSFLEQSTNNHLQYFNQKLSQNRKDHKIYYDDANTILKYEGQLFTGQMHGRGTLYFKNGTIQYEGDFVNGKYEGYGILKNENPKIEMNINYNDLRDVNIKGWWEQYQGTFSKGEKQGQGYWHLTDNSVLLGMFEKDEVHGDGYLKRPKKEDFYAQWENGILHKVLQGKL</sequence>
<reference evidence="4" key="1">
    <citation type="submission" date="2021-01" db="EMBL/GenBank/DDBJ databases">
        <authorList>
            <consortium name="Genoscope - CEA"/>
            <person name="William W."/>
        </authorList>
    </citation>
    <scope>NUCLEOTIDE SEQUENCE</scope>
</reference>
<organism evidence="4 5">
    <name type="scientific">Paramecium pentaurelia</name>
    <dbReference type="NCBI Taxonomy" id="43138"/>
    <lineage>
        <taxon>Eukaryota</taxon>
        <taxon>Sar</taxon>
        <taxon>Alveolata</taxon>
        <taxon>Ciliophora</taxon>
        <taxon>Intramacronucleata</taxon>
        <taxon>Oligohymenophorea</taxon>
        <taxon>Peniculida</taxon>
        <taxon>Parameciidae</taxon>
        <taxon>Paramecium</taxon>
    </lineage>
</organism>
<gene>
    <name evidence="4" type="ORF">PPENT_87.1.T0310109</name>
</gene>
<dbReference type="InterPro" id="IPR003409">
    <property type="entry name" value="MORN"/>
</dbReference>
<dbReference type="GO" id="GO:0004672">
    <property type="term" value="F:protein kinase activity"/>
    <property type="evidence" value="ECO:0007669"/>
    <property type="project" value="InterPro"/>
</dbReference>
<feature type="compositionally biased region" description="Low complexity" evidence="2">
    <location>
        <begin position="499"/>
        <end position="516"/>
    </location>
</feature>
<name>A0A8S1U1W6_9CILI</name>
<dbReference type="Pfam" id="PF02493">
    <property type="entry name" value="MORN"/>
    <property type="match status" value="7"/>
</dbReference>
<evidence type="ECO:0000256" key="2">
    <source>
        <dbReference type="SAM" id="MobiDB-lite"/>
    </source>
</evidence>
<evidence type="ECO:0000259" key="3">
    <source>
        <dbReference type="PROSITE" id="PS50011"/>
    </source>
</evidence>
<dbReference type="PANTHER" id="PTHR43215:SF14">
    <property type="entry name" value="RADIAL SPOKE HEAD 1 HOMOLOG"/>
    <property type="match status" value="1"/>
</dbReference>
<keyword evidence="1" id="KW-0677">Repeat</keyword>
<dbReference type="PANTHER" id="PTHR43215">
    <property type="entry name" value="RADIAL SPOKE HEAD 1 HOMOLOG"/>
    <property type="match status" value="1"/>
</dbReference>
<dbReference type="OrthoDB" id="297221at2759"/>
<accession>A0A8S1U1W6</accession>
<keyword evidence="5" id="KW-1185">Reference proteome</keyword>
<dbReference type="EMBL" id="CAJJDO010000031">
    <property type="protein sequence ID" value="CAD8158002.1"/>
    <property type="molecule type" value="Genomic_DNA"/>
</dbReference>
<dbReference type="PROSITE" id="PS50011">
    <property type="entry name" value="PROTEIN_KINASE_DOM"/>
    <property type="match status" value="1"/>
</dbReference>
<dbReference type="InterPro" id="IPR000719">
    <property type="entry name" value="Prot_kinase_dom"/>
</dbReference>
<dbReference type="GO" id="GO:0005524">
    <property type="term" value="F:ATP binding"/>
    <property type="evidence" value="ECO:0007669"/>
    <property type="project" value="InterPro"/>
</dbReference>
<evidence type="ECO:0000313" key="5">
    <source>
        <dbReference type="Proteomes" id="UP000689195"/>
    </source>
</evidence>
<feature type="domain" description="Protein kinase" evidence="3">
    <location>
        <begin position="16"/>
        <end position="282"/>
    </location>
</feature>
<dbReference type="SMART" id="SM00698">
    <property type="entry name" value="MORN"/>
    <property type="match status" value="7"/>
</dbReference>
<comment type="caution">
    <text evidence="4">The sequence shown here is derived from an EMBL/GenBank/DDBJ whole genome shotgun (WGS) entry which is preliminary data.</text>
</comment>
<evidence type="ECO:0000313" key="4">
    <source>
        <dbReference type="EMBL" id="CAD8158002.1"/>
    </source>
</evidence>
<dbReference type="Proteomes" id="UP000689195">
    <property type="component" value="Unassembled WGS sequence"/>
</dbReference>
<proteinExistence type="predicted"/>
<evidence type="ECO:0000256" key="1">
    <source>
        <dbReference type="ARBA" id="ARBA00022737"/>
    </source>
</evidence>